<protein>
    <submittedName>
        <fullName evidence="1">Dehydrogenase</fullName>
    </submittedName>
</protein>
<dbReference type="AlphaFoldDB" id="A0A231VF59"/>
<reference evidence="1 2" key="1">
    <citation type="submission" date="2017-06" db="EMBL/GenBank/DDBJ databases">
        <title>Isolation and characterization of a thermophilic and butanogenic Thermoanaerobacterium thermosaccharolyticum M5 capable of efficient degradation of hemicellulose.</title>
        <authorList>
            <person name="Xin F."/>
            <person name="Jiang Y."/>
        </authorList>
    </citation>
    <scope>NUCLEOTIDE SEQUENCE [LARGE SCALE GENOMIC DNA]</scope>
    <source>
        <strain evidence="1 2">M5</strain>
    </source>
</reference>
<dbReference type="RefSeq" id="WP_094045953.1">
    <property type="nucleotide sequence ID" value="NZ_CP116969.1"/>
</dbReference>
<dbReference type="Gene3D" id="3.50.50.60">
    <property type="entry name" value="FAD/NAD(P)-binding domain"/>
    <property type="match status" value="1"/>
</dbReference>
<sequence>MKVAIIGAGSAGLTAAIRLESYGIKPDIFERKSKVGDTFNHVAGLLNVINRPINDPLDYLKNNFDVNIEPLNNINRIVMHGPTVTRTVTSRRLGYFLLKGQGATSVESQLYKKLKTNVNFNVHADYKNLKEAYDYVIVATGNHQIPNELGCWHTLVKTRLKIAEVIGKFDPNALTMWMNTAYCKSGYVYLAPFDDRRAVLALIVPYITKEEIDKYWENFLKIEKIGYDIISVCDYEHISGNSFPHTYENLYFIGNAGGAIEPFLGFGQFASILGGALAAKSIATGCNFENEMAYLTNANIKLLEFRKAIDTVDNDKIDRLVKFLTTPLIKQLIYDTNFNIIKYSSFLIRYAVNELFRF</sequence>
<evidence type="ECO:0000313" key="2">
    <source>
        <dbReference type="Proteomes" id="UP000215301"/>
    </source>
</evidence>
<dbReference type="EMBL" id="NKHD01000028">
    <property type="protein sequence ID" value="OXT06759.1"/>
    <property type="molecule type" value="Genomic_DNA"/>
</dbReference>
<dbReference type="InterPro" id="IPR023753">
    <property type="entry name" value="FAD/NAD-binding_dom"/>
</dbReference>
<organism evidence="1 2">
    <name type="scientific">Thermoanaerobacterium thermosaccharolyticum</name>
    <name type="common">Clostridium thermosaccharolyticum</name>
    <dbReference type="NCBI Taxonomy" id="1517"/>
    <lineage>
        <taxon>Bacteria</taxon>
        <taxon>Bacillati</taxon>
        <taxon>Bacillota</taxon>
        <taxon>Clostridia</taxon>
        <taxon>Thermoanaerobacterales</taxon>
        <taxon>Thermoanaerobacteraceae</taxon>
        <taxon>Thermoanaerobacterium</taxon>
    </lineage>
</organism>
<dbReference type="Pfam" id="PF07992">
    <property type="entry name" value="Pyr_redox_2"/>
    <property type="match status" value="1"/>
</dbReference>
<dbReference type="Proteomes" id="UP000215301">
    <property type="component" value="Unassembled WGS sequence"/>
</dbReference>
<dbReference type="GO" id="GO:0016491">
    <property type="term" value="F:oxidoreductase activity"/>
    <property type="evidence" value="ECO:0007669"/>
    <property type="project" value="InterPro"/>
</dbReference>
<dbReference type="InterPro" id="IPR036188">
    <property type="entry name" value="FAD/NAD-bd_sf"/>
</dbReference>
<dbReference type="InterPro" id="IPR050407">
    <property type="entry name" value="Geranylgeranyl_reductase"/>
</dbReference>
<dbReference type="PRINTS" id="PR00411">
    <property type="entry name" value="PNDRDTASEI"/>
</dbReference>
<gene>
    <name evidence="1" type="ORF">CE561_10050</name>
</gene>
<accession>A0A231VF59</accession>
<dbReference type="PANTHER" id="PTHR42685:SF22">
    <property type="entry name" value="CONDITIONED MEDIUM FACTOR RECEPTOR 1"/>
    <property type="match status" value="1"/>
</dbReference>
<evidence type="ECO:0000313" key="1">
    <source>
        <dbReference type="EMBL" id="OXT06759.1"/>
    </source>
</evidence>
<name>A0A231VF59_THETR</name>
<dbReference type="PANTHER" id="PTHR42685">
    <property type="entry name" value="GERANYLGERANYL DIPHOSPHATE REDUCTASE"/>
    <property type="match status" value="1"/>
</dbReference>
<dbReference type="SUPFAM" id="SSF51905">
    <property type="entry name" value="FAD/NAD(P)-binding domain"/>
    <property type="match status" value="1"/>
</dbReference>
<comment type="caution">
    <text evidence="1">The sequence shown here is derived from an EMBL/GenBank/DDBJ whole genome shotgun (WGS) entry which is preliminary data.</text>
</comment>
<proteinExistence type="predicted"/>